<organism evidence="1 2">
    <name type="scientific">Candidatus Methylobacter titanis</name>
    <dbReference type="NCBI Taxonomy" id="3053457"/>
    <lineage>
        <taxon>Bacteria</taxon>
        <taxon>Pseudomonadati</taxon>
        <taxon>Pseudomonadota</taxon>
        <taxon>Gammaproteobacteria</taxon>
        <taxon>Methylococcales</taxon>
        <taxon>Methylococcaceae</taxon>
        <taxon>Methylobacter</taxon>
    </lineage>
</organism>
<evidence type="ECO:0000313" key="1">
    <source>
        <dbReference type="EMBL" id="MDI1230165.1"/>
    </source>
</evidence>
<name>A0AA43Q206_9GAMM</name>
<dbReference type="Proteomes" id="UP001160519">
    <property type="component" value="Unassembled WGS sequence"/>
</dbReference>
<accession>A0AA43Q206</accession>
<dbReference type="EMBL" id="JAQSDF010000005">
    <property type="protein sequence ID" value="MDI1230165.1"/>
    <property type="molecule type" value="Genomic_DNA"/>
</dbReference>
<protein>
    <submittedName>
        <fullName evidence="1">DUF1631 family protein</fullName>
    </submittedName>
</protein>
<proteinExistence type="predicted"/>
<reference evidence="1" key="1">
    <citation type="submission" date="2023-01" db="EMBL/GenBank/DDBJ databases">
        <title>Biogeochemical cycle of methane in antarctic sediments.</title>
        <authorList>
            <person name="Roldan D.M."/>
            <person name="Menes R.J."/>
        </authorList>
    </citation>
    <scope>NUCLEOTIDE SEQUENCE [LARGE SCALE GENOMIC DNA]</scope>
    <source>
        <strain evidence="1">K-2018 MAG008</strain>
    </source>
</reference>
<keyword evidence="2" id="KW-1185">Reference proteome</keyword>
<comment type="caution">
    <text evidence="1">The sequence shown here is derived from an EMBL/GenBank/DDBJ whole genome shotgun (WGS) entry which is preliminary data.</text>
</comment>
<dbReference type="InterPro" id="IPR012434">
    <property type="entry name" value="DUF1631"/>
</dbReference>
<evidence type="ECO:0000313" key="2">
    <source>
        <dbReference type="Proteomes" id="UP001160519"/>
    </source>
</evidence>
<gene>
    <name evidence="1" type="ORF">PSU93_03330</name>
</gene>
<sequence length="712" mass="81226">MTNLSLIDGRTIAMGNRQQLNSGLDKVKNTTILRKIKLIFFQHFEQAVDDCCMRIDVEFGLQLGKNREKMNKEQYIKLLEYLRSVRRDIKQDYLLKVNEFFDDSDRKAVKNQKVDFSNVLLISGDAVKEGYAVTAIIRQCEHLFYEELTSLNKLMAIQPGKQTIANSQNSIVPEKLVRALVEVVKPLKLNADGRIVLYKTFEVAVFSQLGFIYRELIKQCEADVIPEIVAVEPYSGVPMPAPLYVVGEIKENAKPASESAEQISAEFTLLQEKLELWRWAHFPSAYDSISVTGHTFYQHFEIKYALQVLQQFNDDTEPSENKQPLKWQVLKKLKELSFSIDDKILAKQDEDVLDLVALIFSEINKDESLQGDVKTAILQLEIPFSVASLGRYGIFFNPQNPVRQLLDDMFAAGRFLNAEEYEGRLIQQRIASTVKKITRDSGFELSGWTAEASEFSLYLSKQKQYSQNLEETAKELMINEQALRASRKIVAITIENSLMGKKVPTAIVEFLHDVWSDVLLDAYTGKDELPEQWEKTVQAMDELIVSVMPPADDHQRKQILTLLPGLIAALRKGLKQISYDKPAQARFFKDLAVWHIILMDKKETKKTLDDVSEQRIKDEKIKAVTLADDSSEQARNLAVDSWVAFSRGSATQWGKLIWKDAENRLFSGKNGVKMFEIRIDALAEKLRYGQAAIVILDQKTISERVLSELMSL</sequence>
<dbReference type="Pfam" id="PF07793">
    <property type="entry name" value="DUF1631"/>
    <property type="match status" value="1"/>
</dbReference>
<dbReference type="AlphaFoldDB" id="A0AA43Q206"/>